<name>A0A195B2J8_9HYME</name>
<accession>A0A195B2J8</accession>
<protein>
    <submittedName>
        <fullName evidence="1">Uncharacterized protein</fullName>
    </submittedName>
</protein>
<evidence type="ECO:0000313" key="1">
    <source>
        <dbReference type="EMBL" id="KYM78517.1"/>
    </source>
</evidence>
<dbReference type="AlphaFoldDB" id="A0A195B2J8"/>
<sequence length="189" mass="21597">MMSVNVGSPVMKSTAARLTPKIASELPHYELITETVADNFAIKVPALAMLLTLLRFLFFHGSDTPFLDTATRIPVNNRRIHKFYHLKISCNDMKIIRGLNSIRSNVNRMESSRLYGRTLAYRSPILVTVYEIRAEITFIVLCPLRATSMASWLAAFSLLGENFPSVKRGPFVLLPVTSNQRSRRYYWRQ</sequence>
<organism evidence="1 2">
    <name type="scientific">Atta colombica</name>
    <dbReference type="NCBI Taxonomy" id="520822"/>
    <lineage>
        <taxon>Eukaryota</taxon>
        <taxon>Metazoa</taxon>
        <taxon>Ecdysozoa</taxon>
        <taxon>Arthropoda</taxon>
        <taxon>Hexapoda</taxon>
        <taxon>Insecta</taxon>
        <taxon>Pterygota</taxon>
        <taxon>Neoptera</taxon>
        <taxon>Endopterygota</taxon>
        <taxon>Hymenoptera</taxon>
        <taxon>Apocrita</taxon>
        <taxon>Aculeata</taxon>
        <taxon>Formicoidea</taxon>
        <taxon>Formicidae</taxon>
        <taxon>Myrmicinae</taxon>
        <taxon>Atta</taxon>
    </lineage>
</organism>
<dbReference type="EMBL" id="KQ976662">
    <property type="protein sequence ID" value="KYM78517.1"/>
    <property type="molecule type" value="Genomic_DNA"/>
</dbReference>
<dbReference type="Proteomes" id="UP000078540">
    <property type="component" value="Unassembled WGS sequence"/>
</dbReference>
<keyword evidence="2" id="KW-1185">Reference proteome</keyword>
<proteinExistence type="predicted"/>
<gene>
    <name evidence="1" type="ORF">ALC53_11172</name>
</gene>
<evidence type="ECO:0000313" key="2">
    <source>
        <dbReference type="Proteomes" id="UP000078540"/>
    </source>
</evidence>
<reference evidence="1 2" key="1">
    <citation type="submission" date="2015-09" db="EMBL/GenBank/DDBJ databases">
        <title>Atta colombica WGS genome.</title>
        <authorList>
            <person name="Nygaard S."/>
            <person name="Hu H."/>
            <person name="Boomsma J."/>
            <person name="Zhang G."/>
        </authorList>
    </citation>
    <scope>NUCLEOTIDE SEQUENCE [LARGE SCALE GENOMIC DNA]</scope>
    <source>
        <strain evidence="1">Treedump-2</strain>
        <tissue evidence="1">Whole body</tissue>
    </source>
</reference>